<reference evidence="2 3" key="1">
    <citation type="journal article" date="2003" name="PLoS Biol.">
        <title>The genome sequence of Caenorhabditis briggsae: a platform for comparative genomics.</title>
        <authorList>
            <person name="Stein L.D."/>
            <person name="Bao Z."/>
            <person name="Blasiar D."/>
            <person name="Blumenthal T."/>
            <person name="Brent M.R."/>
            <person name="Chen N."/>
            <person name="Chinwalla A."/>
            <person name="Clarke L."/>
            <person name="Clee C."/>
            <person name="Coghlan A."/>
            <person name="Coulson A."/>
            <person name="D'Eustachio P."/>
            <person name="Fitch D.H."/>
            <person name="Fulton L.A."/>
            <person name="Fulton R.E."/>
            <person name="Griffiths-Jones S."/>
            <person name="Harris T.W."/>
            <person name="Hillier L.W."/>
            <person name="Kamath R."/>
            <person name="Kuwabara P.E."/>
            <person name="Mardis E.R."/>
            <person name="Marra M.A."/>
            <person name="Miner T.L."/>
            <person name="Minx P."/>
            <person name="Mullikin J.C."/>
            <person name="Plumb R.W."/>
            <person name="Rogers J."/>
            <person name="Schein J.E."/>
            <person name="Sohrmann M."/>
            <person name="Spieth J."/>
            <person name="Stajich J.E."/>
            <person name="Wei C."/>
            <person name="Willey D."/>
            <person name="Wilson R.K."/>
            <person name="Durbin R."/>
            <person name="Waterston R.H."/>
        </authorList>
    </citation>
    <scope>NUCLEOTIDE SEQUENCE [LARGE SCALE GENOMIC DNA]</scope>
    <source>
        <strain evidence="2 3">AF16</strain>
    </source>
</reference>
<reference evidence="2 3" key="2">
    <citation type="journal article" date="2011" name="PLoS Genet.">
        <title>Caenorhabditis briggsae recombinant inbred line genotypes reveal inter-strain incompatibility and the evolution of recombination.</title>
        <authorList>
            <person name="Ross J.A."/>
            <person name="Koboldt D.C."/>
            <person name="Staisch J.E."/>
            <person name="Chamberlin H.M."/>
            <person name="Gupta B.P."/>
            <person name="Miller R.D."/>
            <person name="Baird S.E."/>
            <person name="Haag E.S."/>
        </authorList>
    </citation>
    <scope>NUCLEOTIDE SEQUENCE [LARGE SCALE GENOMIC DNA]</scope>
    <source>
        <strain evidence="2 3">AF16</strain>
    </source>
</reference>
<accession>A8XR48</accession>
<sequence length="357" mass="41913">MKLSKFPYLVQSEILDHMRHSDLFWLSFVSKNMKKLIKSSQITRFKYISHIVYDDPMLNKRLVYIPFKNIPENIMRIVEETKNGFKKKSETVHFQLNVSGKVIDFRVTKQYNLPEACFHPNDKESAIESIHNYFLDLFGDTVECQWIANYPDDFIPRLHNLSLCISVGHSYISIEEMEALETFFASSPVLKHIRLETYTSELFSPESKFYQAESIDLIQHSNTVPTFLRHFQGRQAVFRCSKCDILDLMEFLNRWRSGEGSRKLEYLKIILLSNDIALNEVLNVNGVKHIDATKTPPRHTFPKVLKPVFFRITDPITSHSYIVRDTDNRVASVSIREDTLRFGVWKETEEEFLRMVK</sequence>
<dbReference type="PROSITE" id="PS50181">
    <property type="entry name" value="FBOX"/>
    <property type="match status" value="1"/>
</dbReference>
<evidence type="ECO:0000313" key="2">
    <source>
        <dbReference type="EMBL" id="CAP35121.2"/>
    </source>
</evidence>
<dbReference type="CTD" id="8583080"/>
<dbReference type="GeneID" id="8583080"/>
<dbReference type="EMBL" id="HE600955">
    <property type="protein sequence ID" value="CAP35121.2"/>
    <property type="molecule type" value="Genomic_DNA"/>
</dbReference>
<organism evidence="2 3">
    <name type="scientific">Caenorhabditis briggsae</name>
    <dbReference type="NCBI Taxonomy" id="6238"/>
    <lineage>
        <taxon>Eukaryota</taxon>
        <taxon>Metazoa</taxon>
        <taxon>Ecdysozoa</taxon>
        <taxon>Nematoda</taxon>
        <taxon>Chromadorea</taxon>
        <taxon>Rhabditida</taxon>
        <taxon>Rhabditina</taxon>
        <taxon>Rhabditomorpha</taxon>
        <taxon>Rhabditoidea</taxon>
        <taxon>Rhabditidae</taxon>
        <taxon>Peloderinae</taxon>
        <taxon>Caenorhabditis</taxon>
    </lineage>
</organism>
<feature type="domain" description="F-box" evidence="1">
    <location>
        <begin position="1"/>
        <end position="48"/>
    </location>
</feature>
<dbReference type="AlphaFoldDB" id="A8XR48"/>
<proteinExistence type="predicted"/>
<name>A8XR48_CAEBR</name>
<dbReference type="OMA" id="ENIMRIV"/>
<dbReference type="InParanoid" id="A8XR48"/>
<dbReference type="Proteomes" id="UP000008549">
    <property type="component" value="Unassembled WGS sequence"/>
</dbReference>
<dbReference type="InterPro" id="IPR036047">
    <property type="entry name" value="F-box-like_dom_sf"/>
</dbReference>
<evidence type="ECO:0000313" key="3">
    <source>
        <dbReference type="Proteomes" id="UP000008549"/>
    </source>
</evidence>
<dbReference type="HOGENOM" id="CLU_040220_3_1_1"/>
<dbReference type="InterPro" id="IPR001810">
    <property type="entry name" value="F-box_dom"/>
</dbReference>
<dbReference type="SUPFAM" id="SSF81383">
    <property type="entry name" value="F-box domain"/>
    <property type="match status" value="1"/>
</dbReference>
<dbReference type="WormBase" id="CBG17466">
    <property type="protein sequence ID" value="CBP26295"/>
    <property type="gene ID" value="WBGene00037077"/>
</dbReference>
<dbReference type="KEGG" id="cbr:CBG_17466"/>
<dbReference type="RefSeq" id="XP_002641087.2">
    <property type="nucleotide sequence ID" value="XM_002641041.2"/>
</dbReference>
<dbReference type="Pfam" id="PF00646">
    <property type="entry name" value="F-box"/>
    <property type="match status" value="1"/>
</dbReference>
<gene>
    <name evidence="2 4" type="ORF">CBG17466</name>
    <name evidence="2" type="ORF">CBG_17466</name>
</gene>
<evidence type="ECO:0000259" key="1">
    <source>
        <dbReference type="PROSITE" id="PS50181"/>
    </source>
</evidence>
<keyword evidence="3" id="KW-1185">Reference proteome</keyword>
<dbReference type="PANTHER" id="PTHR21503">
    <property type="entry name" value="F-BOX-CONTAINING HYPOTHETICAL PROTEIN C.ELEGANS"/>
    <property type="match status" value="1"/>
</dbReference>
<evidence type="ECO:0000313" key="4">
    <source>
        <dbReference type="WormBase" id="CBG17466"/>
    </source>
</evidence>
<protein>
    <submittedName>
        <fullName evidence="2">Protein CBG17466</fullName>
    </submittedName>
</protein>
<dbReference type="PANTHER" id="PTHR21503:SF8">
    <property type="entry name" value="F-BOX ASSOCIATED DOMAIN-CONTAINING PROTEIN-RELATED"/>
    <property type="match status" value="1"/>
</dbReference>